<keyword evidence="7" id="KW-1185">Reference proteome</keyword>
<keyword evidence="2" id="KW-0238">DNA-binding</keyword>
<accession>A0A1H1KK96</accession>
<evidence type="ECO:0000256" key="1">
    <source>
        <dbReference type="ARBA" id="ARBA00023015"/>
    </source>
</evidence>
<evidence type="ECO:0000313" key="6">
    <source>
        <dbReference type="EMBL" id="SDR62704.1"/>
    </source>
</evidence>
<dbReference type="SUPFAM" id="SSF46785">
    <property type="entry name" value="Winged helix' DNA-binding domain"/>
    <property type="match status" value="1"/>
</dbReference>
<dbReference type="InterPro" id="IPR005471">
    <property type="entry name" value="Tscrpt_reg_IclR_N"/>
</dbReference>
<evidence type="ECO:0000313" key="7">
    <source>
        <dbReference type="Proteomes" id="UP000199365"/>
    </source>
</evidence>
<dbReference type="InterPro" id="IPR036388">
    <property type="entry name" value="WH-like_DNA-bd_sf"/>
</dbReference>
<protein>
    <submittedName>
        <fullName evidence="6">Transcriptional regulator, IclR family</fullName>
    </submittedName>
</protein>
<proteinExistence type="predicted"/>
<dbReference type="Gene3D" id="1.10.10.10">
    <property type="entry name" value="Winged helix-like DNA-binding domain superfamily/Winged helix DNA-binding domain"/>
    <property type="match status" value="1"/>
</dbReference>
<dbReference type="Gene3D" id="3.30.450.40">
    <property type="match status" value="1"/>
</dbReference>
<sequence>MKSQSLERGLDVMELLNASQEPMGPREISRRLGLSPAIVQRLLNTLTAKHYLRRDPVTRRYSIGYQTLNLGAALMARDTLLLEARKELQLLADSMRIDGYLGALQDKTPMYLLCVDGKGSVTVRVHPGSPIGLHNTAIGKAILSSFPDEKALELLQMEPLEQSTAKTITDPEQLVASLHRIRTDGYALIEDEQVVGISSVGALVGDASGQMRTAISVAYSKHFSPELEQRDVIEAILGAASRIMRNCGLTLPANFGSLN</sequence>
<dbReference type="Pfam" id="PF01614">
    <property type="entry name" value="IclR_C"/>
    <property type="match status" value="1"/>
</dbReference>
<dbReference type="SMART" id="SM00346">
    <property type="entry name" value="HTH_ICLR"/>
    <property type="match status" value="1"/>
</dbReference>
<reference evidence="7" key="1">
    <citation type="submission" date="2016-10" db="EMBL/GenBank/DDBJ databases">
        <authorList>
            <person name="Varghese N."/>
            <person name="Submissions S."/>
        </authorList>
    </citation>
    <scope>NUCLEOTIDE SEQUENCE [LARGE SCALE GENOMIC DNA]</scope>
    <source>
        <strain evidence="7">DUS833</strain>
    </source>
</reference>
<dbReference type="Proteomes" id="UP000199365">
    <property type="component" value="Unassembled WGS sequence"/>
</dbReference>
<evidence type="ECO:0000256" key="2">
    <source>
        <dbReference type="ARBA" id="ARBA00023125"/>
    </source>
</evidence>
<dbReference type="PANTHER" id="PTHR30136:SF24">
    <property type="entry name" value="HTH-TYPE TRANSCRIPTIONAL REPRESSOR ALLR"/>
    <property type="match status" value="1"/>
</dbReference>
<feature type="domain" description="HTH iclR-type" evidence="4">
    <location>
        <begin position="3"/>
        <end position="65"/>
    </location>
</feature>
<dbReference type="EMBL" id="FNKX01000005">
    <property type="protein sequence ID" value="SDR62704.1"/>
    <property type="molecule type" value="Genomic_DNA"/>
</dbReference>
<dbReference type="Pfam" id="PF09339">
    <property type="entry name" value="HTH_IclR"/>
    <property type="match status" value="1"/>
</dbReference>
<dbReference type="STRING" id="157910.SAMN05445850_8371"/>
<organism evidence="6 7">
    <name type="scientific">Paraburkholderia tuberum</name>
    <dbReference type="NCBI Taxonomy" id="157910"/>
    <lineage>
        <taxon>Bacteria</taxon>
        <taxon>Pseudomonadati</taxon>
        <taxon>Pseudomonadota</taxon>
        <taxon>Betaproteobacteria</taxon>
        <taxon>Burkholderiales</taxon>
        <taxon>Burkholderiaceae</taxon>
        <taxon>Paraburkholderia</taxon>
    </lineage>
</organism>
<evidence type="ECO:0000256" key="3">
    <source>
        <dbReference type="ARBA" id="ARBA00023163"/>
    </source>
</evidence>
<dbReference type="InterPro" id="IPR014757">
    <property type="entry name" value="Tscrpt_reg_IclR_C"/>
</dbReference>
<dbReference type="SUPFAM" id="SSF55781">
    <property type="entry name" value="GAF domain-like"/>
    <property type="match status" value="1"/>
</dbReference>
<keyword evidence="3" id="KW-0804">Transcription</keyword>
<evidence type="ECO:0000259" key="5">
    <source>
        <dbReference type="PROSITE" id="PS51078"/>
    </source>
</evidence>
<dbReference type="AlphaFoldDB" id="A0A1H1KK96"/>
<evidence type="ECO:0000259" key="4">
    <source>
        <dbReference type="PROSITE" id="PS51077"/>
    </source>
</evidence>
<dbReference type="InterPro" id="IPR029016">
    <property type="entry name" value="GAF-like_dom_sf"/>
</dbReference>
<dbReference type="GO" id="GO:0045892">
    <property type="term" value="P:negative regulation of DNA-templated transcription"/>
    <property type="evidence" value="ECO:0007669"/>
    <property type="project" value="TreeGrafter"/>
</dbReference>
<dbReference type="PROSITE" id="PS51077">
    <property type="entry name" value="HTH_ICLR"/>
    <property type="match status" value="1"/>
</dbReference>
<dbReference type="InterPro" id="IPR036390">
    <property type="entry name" value="WH_DNA-bd_sf"/>
</dbReference>
<keyword evidence="1" id="KW-0805">Transcription regulation</keyword>
<gene>
    <name evidence="6" type="ORF">SAMN05445850_8371</name>
</gene>
<dbReference type="GO" id="GO:0003677">
    <property type="term" value="F:DNA binding"/>
    <property type="evidence" value="ECO:0007669"/>
    <property type="project" value="UniProtKB-KW"/>
</dbReference>
<name>A0A1H1KK96_9BURK</name>
<dbReference type="PROSITE" id="PS51078">
    <property type="entry name" value="ICLR_ED"/>
    <property type="match status" value="1"/>
</dbReference>
<dbReference type="RefSeq" id="WP_090812749.1">
    <property type="nucleotide sequence ID" value="NZ_FNKX01000005.1"/>
</dbReference>
<feature type="domain" description="IclR-ED" evidence="5">
    <location>
        <begin position="66"/>
        <end position="249"/>
    </location>
</feature>
<dbReference type="PANTHER" id="PTHR30136">
    <property type="entry name" value="HELIX-TURN-HELIX TRANSCRIPTIONAL REGULATOR, ICLR FAMILY"/>
    <property type="match status" value="1"/>
</dbReference>
<dbReference type="GO" id="GO:0003700">
    <property type="term" value="F:DNA-binding transcription factor activity"/>
    <property type="evidence" value="ECO:0007669"/>
    <property type="project" value="TreeGrafter"/>
</dbReference>
<dbReference type="InterPro" id="IPR050707">
    <property type="entry name" value="HTH_MetabolicPath_Reg"/>
</dbReference>